<evidence type="ECO:0000313" key="1">
    <source>
        <dbReference type="EMBL" id="OGG44855.1"/>
    </source>
</evidence>
<proteinExistence type="predicted"/>
<comment type="caution">
    <text evidence="1">The sequence shown here is derived from an EMBL/GenBank/DDBJ whole genome shotgun (WGS) entry which is preliminary data.</text>
</comment>
<protein>
    <submittedName>
        <fullName evidence="1">Uncharacterized protein</fullName>
    </submittedName>
</protein>
<accession>A0A1F6C6U3</accession>
<evidence type="ECO:0000313" key="2">
    <source>
        <dbReference type="Proteomes" id="UP000178606"/>
    </source>
</evidence>
<name>A0A1F6C6U3_HANXR</name>
<reference evidence="1 2" key="1">
    <citation type="journal article" date="2016" name="Nat. Commun.">
        <title>Thousands of microbial genomes shed light on interconnected biogeochemical processes in an aquifer system.</title>
        <authorList>
            <person name="Anantharaman K."/>
            <person name="Brown C.T."/>
            <person name="Hug L.A."/>
            <person name="Sharon I."/>
            <person name="Castelle C.J."/>
            <person name="Probst A.J."/>
            <person name="Thomas B.C."/>
            <person name="Singh A."/>
            <person name="Wilkins M.J."/>
            <person name="Karaoz U."/>
            <person name="Brodie E.L."/>
            <person name="Williams K.H."/>
            <person name="Hubbard S.S."/>
            <person name="Banfield J.F."/>
        </authorList>
    </citation>
    <scope>NUCLEOTIDE SEQUENCE [LARGE SCALE GENOMIC DNA]</scope>
    <source>
        <strain evidence="2">RIFCSPLOWO2_12_FULL_64_10</strain>
    </source>
</reference>
<dbReference type="Proteomes" id="UP000178606">
    <property type="component" value="Unassembled WGS sequence"/>
</dbReference>
<dbReference type="EMBL" id="MFKF01000394">
    <property type="protein sequence ID" value="OGG44855.1"/>
    <property type="molecule type" value="Genomic_DNA"/>
</dbReference>
<organism evidence="1 2">
    <name type="scientific">Handelsmanbacteria sp. (strain RIFCSPLOWO2_12_FULL_64_10)</name>
    <dbReference type="NCBI Taxonomy" id="1817868"/>
    <lineage>
        <taxon>Bacteria</taxon>
        <taxon>Candidatus Handelsmaniibacteriota</taxon>
    </lineage>
</organism>
<sequence>MALALIFAPISAQEHPEHPKEHPKGKGAGVTKDAIAKAIQDYVQKDAGLKGGYFLVYDPVAKMPLALTLDRVHDDKLCQVSEQVCFACADFKTPEGKVYDLDFFVKHAKSGLEVTEISVHKEDGKPRYNWTEKDGVWSKKGI</sequence>
<dbReference type="AlphaFoldDB" id="A0A1F6C6U3"/>
<gene>
    <name evidence="1" type="ORF">A3F84_00525</name>
</gene>